<comment type="caution">
    <text evidence="2">The sequence shown here is derived from an EMBL/GenBank/DDBJ whole genome shotgun (WGS) entry which is preliminary data.</text>
</comment>
<accession>A0AAW0NY23</accession>
<gene>
    <name evidence="2" type="ORF">WMY93_012757</name>
</gene>
<feature type="compositionally biased region" description="Polar residues" evidence="1">
    <location>
        <begin position="285"/>
        <end position="295"/>
    </location>
</feature>
<evidence type="ECO:0000313" key="2">
    <source>
        <dbReference type="EMBL" id="KAK7912546.1"/>
    </source>
</evidence>
<protein>
    <submittedName>
        <fullName evidence="2">Uncharacterized protein</fullName>
    </submittedName>
</protein>
<reference evidence="3" key="1">
    <citation type="submission" date="2024-04" db="EMBL/GenBank/DDBJ databases">
        <title>Salinicola lusitanus LLJ914,a marine bacterium isolated from the Okinawa Trough.</title>
        <authorList>
            <person name="Li J."/>
        </authorList>
    </citation>
    <scope>NUCLEOTIDE SEQUENCE [LARGE SCALE GENOMIC DNA]</scope>
</reference>
<organism evidence="2 3">
    <name type="scientific">Mugilogobius chulae</name>
    <name type="common">yellowstripe goby</name>
    <dbReference type="NCBI Taxonomy" id="88201"/>
    <lineage>
        <taxon>Eukaryota</taxon>
        <taxon>Metazoa</taxon>
        <taxon>Chordata</taxon>
        <taxon>Craniata</taxon>
        <taxon>Vertebrata</taxon>
        <taxon>Euteleostomi</taxon>
        <taxon>Actinopterygii</taxon>
        <taxon>Neopterygii</taxon>
        <taxon>Teleostei</taxon>
        <taxon>Neoteleostei</taxon>
        <taxon>Acanthomorphata</taxon>
        <taxon>Gobiaria</taxon>
        <taxon>Gobiiformes</taxon>
        <taxon>Gobioidei</taxon>
        <taxon>Gobiidae</taxon>
        <taxon>Gobionellinae</taxon>
        <taxon>Mugilogobius</taxon>
    </lineage>
</organism>
<sequence>MVRSAAQSVRTPVSHFNSEVFGKPPCYEEAVQMEDPPPPYSEESYAPPLQLLCPLPAPCNFSAPCPAPCTNPAPCSLSTTCPALAPCPLSAPCPNPTPFPAPVQTPPLLHPCSNPAPYSTPCSNPAPYSTPCSTPALSRSLLKPRPFPRSLRPKLPYILRHQASGCVPRAWILLVDPPAILTALGLSGHLLSNMDLNHNHLTPPASVRSMQVTGAVATMPRGPSDAPRAQSAARIQLPTAAEQQEVSPRGSQSQRPGAELQTVHSAASAREEYCSVGTVHRNRRSLTGTDAFSGS</sequence>
<keyword evidence="3" id="KW-1185">Reference proteome</keyword>
<name>A0AAW0NY23_9GOBI</name>
<feature type="region of interest" description="Disordered" evidence="1">
    <location>
        <begin position="239"/>
        <end position="295"/>
    </location>
</feature>
<proteinExistence type="predicted"/>
<dbReference type="Proteomes" id="UP001460270">
    <property type="component" value="Unassembled WGS sequence"/>
</dbReference>
<evidence type="ECO:0000313" key="3">
    <source>
        <dbReference type="Proteomes" id="UP001460270"/>
    </source>
</evidence>
<feature type="compositionally biased region" description="Polar residues" evidence="1">
    <location>
        <begin position="241"/>
        <end position="255"/>
    </location>
</feature>
<evidence type="ECO:0000256" key="1">
    <source>
        <dbReference type="SAM" id="MobiDB-lite"/>
    </source>
</evidence>
<dbReference type="AlphaFoldDB" id="A0AAW0NY23"/>
<dbReference type="EMBL" id="JBBPFD010000009">
    <property type="protein sequence ID" value="KAK7912546.1"/>
    <property type="molecule type" value="Genomic_DNA"/>
</dbReference>